<keyword evidence="3" id="KW-1185">Reference proteome</keyword>
<accession>A0A9N9CTQ3</accession>
<feature type="compositionally biased region" description="Basic residues" evidence="1">
    <location>
        <begin position="39"/>
        <end position="55"/>
    </location>
</feature>
<feature type="region of interest" description="Disordered" evidence="1">
    <location>
        <begin position="1"/>
        <end position="55"/>
    </location>
</feature>
<dbReference type="EMBL" id="CAJVPS010005475">
    <property type="protein sequence ID" value="CAG8615321.1"/>
    <property type="molecule type" value="Genomic_DNA"/>
</dbReference>
<reference evidence="2" key="1">
    <citation type="submission" date="2021-06" db="EMBL/GenBank/DDBJ databases">
        <authorList>
            <person name="Kallberg Y."/>
            <person name="Tangrot J."/>
            <person name="Rosling A."/>
        </authorList>
    </citation>
    <scope>NUCLEOTIDE SEQUENCE</scope>
    <source>
        <strain evidence="2">FL130A</strain>
    </source>
</reference>
<protein>
    <submittedName>
        <fullName evidence="2">3537_t:CDS:1</fullName>
    </submittedName>
</protein>
<evidence type="ECO:0000313" key="2">
    <source>
        <dbReference type="EMBL" id="CAG8615321.1"/>
    </source>
</evidence>
<feature type="non-terminal residue" evidence="2">
    <location>
        <position position="55"/>
    </location>
</feature>
<dbReference type="AlphaFoldDB" id="A0A9N9CTQ3"/>
<comment type="caution">
    <text evidence="2">The sequence shown here is derived from an EMBL/GenBank/DDBJ whole genome shotgun (WGS) entry which is preliminary data.</text>
</comment>
<organism evidence="2 3">
    <name type="scientific">Ambispora leptoticha</name>
    <dbReference type="NCBI Taxonomy" id="144679"/>
    <lineage>
        <taxon>Eukaryota</taxon>
        <taxon>Fungi</taxon>
        <taxon>Fungi incertae sedis</taxon>
        <taxon>Mucoromycota</taxon>
        <taxon>Glomeromycotina</taxon>
        <taxon>Glomeromycetes</taxon>
        <taxon>Archaeosporales</taxon>
        <taxon>Ambisporaceae</taxon>
        <taxon>Ambispora</taxon>
    </lineage>
</organism>
<dbReference type="Proteomes" id="UP000789508">
    <property type="component" value="Unassembled WGS sequence"/>
</dbReference>
<feature type="compositionally biased region" description="Polar residues" evidence="1">
    <location>
        <begin position="12"/>
        <end position="27"/>
    </location>
</feature>
<name>A0A9N9CTQ3_9GLOM</name>
<evidence type="ECO:0000256" key="1">
    <source>
        <dbReference type="SAM" id="MobiDB-lite"/>
    </source>
</evidence>
<proteinExistence type="predicted"/>
<gene>
    <name evidence="2" type="ORF">ALEPTO_LOCUS8731</name>
</gene>
<evidence type="ECO:0000313" key="3">
    <source>
        <dbReference type="Proteomes" id="UP000789508"/>
    </source>
</evidence>
<sequence length="55" mass="6295">MTTIVIKGKRQLPSSDYQQNTANGSTRTSRKLMDQPAIWRKKGNKKHTKDHGRVT</sequence>